<dbReference type="EMBL" id="BNBA01000010">
    <property type="protein sequence ID" value="GHH52540.1"/>
    <property type="molecule type" value="Genomic_DNA"/>
</dbReference>
<keyword evidence="3" id="KW-1185">Reference proteome</keyword>
<reference evidence="2" key="1">
    <citation type="journal article" date="2014" name="Int. J. Syst. Evol. Microbiol.">
        <title>Complete genome sequence of Corynebacterium casei LMG S-19264T (=DSM 44701T), isolated from a smear-ripened cheese.</title>
        <authorList>
            <consortium name="US DOE Joint Genome Institute (JGI-PGF)"/>
            <person name="Walter F."/>
            <person name="Albersmeier A."/>
            <person name="Kalinowski J."/>
            <person name="Ruckert C."/>
        </authorList>
    </citation>
    <scope>NUCLEOTIDE SEQUENCE</scope>
    <source>
        <strain evidence="2">JCM 13306</strain>
    </source>
</reference>
<accession>A0A919KHU8</accession>
<reference evidence="2" key="2">
    <citation type="submission" date="2020-09" db="EMBL/GenBank/DDBJ databases">
        <authorList>
            <person name="Sun Q."/>
            <person name="Ohkuma M."/>
        </authorList>
    </citation>
    <scope>NUCLEOTIDE SEQUENCE</scope>
    <source>
        <strain evidence="2">JCM 13306</strain>
    </source>
</reference>
<evidence type="ECO:0008006" key="4">
    <source>
        <dbReference type="Google" id="ProtNLM"/>
    </source>
</evidence>
<protein>
    <recommendedName>
        <fullName evidence="4">Lipoprotein</fullName>
    </recommendedName>
</protein>
<dbReference type="AlphaFoldDB" id="A0A919KHU8"/>
<dbReference type="Proteomes" id="UP000623958">
    <property type="component" value="Unassembled WGS sequence"/>
</dbReference>
<dbReference type="PROSITE" id="PS51257">
    <property type="entry name" value="PROKAR_LIPOPROTEIN"/>
    <property type="match status" value="1"/>
</dbReference>
<proteinExistence type="predicted"/>
<evidence type="ECO:0000313" key="3">
    <source>
        <dbReference type="Proteomes" id="UP000623958"/>
    </source>
</evidence>
<comment type="caution">
    <text evidence="2">The sequence shown here is derived from an EMBL/GenBank/DDBJ whole genome shotgun (WGS) entry which is preliminary data.</text>
</comment>
<evidence type="ECO:0000313" key="2">
    <source>
        <dbReference type="EMBL" id="GHH52540.1"/>
    </source>
</evidence>
<sequence length="97" mass="10269">MRTIAIAFVISTAGLAAGCVTTTSPSQALHTYESKRPAAEVEGCIAEIFTPRYYGGVEVQGGWPKIPKDMKVIATASGSRVSSVGPMDTQFSRCLDQ</sequence>
<dbReference type="RefSeq" id="WP_434029097.1">
    <property type="nucleotide sequence ID" value="NZ_BNBA01000010.1"/>
</dbReference>
<feature type="chain" id="PRO_5036973055" description="Lipoprotein" evidence="1">
    <location>
        <begin position="17"/>
        <end position="97"/>
    </location>
</feature>
<feature type="signal peptide" evidence="1">
    <location>
        <begin position="1"/>
        <end position="16"/>
    </location>
</feature>
<evidence type="ECO:0000256" key="1">
    <source>
        <dbReference type="SAM" id="SignalP"/>
    </source>
</evidence>
<gene>
    <name evidence="2" type="ORF">GCM10009090_16690</name>
</gene>
<organism evidence="2 3">
    <name type="scientific">Xanthomonas boreopolis</name>
    <dbReference type="NCBI Taxonomy" id="86183"/>
    <lineage>
        <taxon>Bacteria</taxon>
        <taxon>Pseudomonadati</taxon>
        <taxon>Pseudomonadota</taxon>
        <taxon>Gammaproteobacteria</taxon>
        <taxon>Lysobacterales</taxon>
        <taxon>Lysobacteraceae</taxon>
        <taxon>Xanthomonas</taxon>
    </lineage>
</organism>
<name>A0A919KHU8_9XANT</name>
<keyword evidence="1" id="KW-0732">Signal</keyword>